<evidence type="ECO:0000256" key="1">
    <source>
        <dbReference type="SAM" id="Phobius"/>
    </source>
</evidence>
<organism evidence="2 3">
    <name type="scientific">Hymenobacter aquaticus</name>
    <dbReference type="NCBI Taxonomy" id="1867101"/>
    <lineage>
        <taxon>Bacteria</taxon>
        <taxon>Pseudomonadati</taxon>
        <taxon>Bacteroidota</taxon>
        <taxon>Cytophagia</taxon>
        <taxon>Cytophagales</taxon>
        <taxon>Hymenobacteraceae</taxon>
        <taxon>Hymenobacter</taxon>
    </lineage>
</organism>
<dbReference type="AlphaFoldDB" id="A0A4Z0PXQ4"/>
<evidence type="ECO:0000313" key="2">
    <source>
        <dbReference type="EMBL" id="TGE22036.1"/>
    </source>
</evidence>
<dbReference type="InterPro" id="IPR025738">
    <property type="entry name" value="BatD"/>
</dbReference>
<keyword evidence="1" id="KW-1133">Transmembrane helix</keyword>
<evidence type="ECO:0008006" key="4">
    <source>
        <dbReference type="Google" id="ProtNLM"/>
    </source>
</evidence>
<dbReference type="PANTHER" id="PTHR40940:SF2">
    <property type="entry name" value="BATD"/>
    <property type="match status" value="1"/>
</dbReference>
<protein>
    <recommendedName>
        <fullName evidence="4">Protein BatD</fullName>
    </recommendedName>
</protein>
<accession>A0A4Z0PXQ4</accession>
<dbReference type="OrthoDB" id="2079210at2"/>
<feature type="transmembrane region" description="Helical" evidence="1">
    <location>
        <begin position="495"/>
        <end position="512"/>
    </location>
</feature>
<keyword evidence="1" id="KW-0472">Membrane</keyword>
<name>A0A4Z0PXQ4_9BACT</name>
<dbReference type="Pfam" id="PF13584">
    <property type="entry name" value="BatD"/>
    <property type="match status" value="2"/>
</dbReference>
<proteinExistence type="predicted"/>
<evidence type="ECO:0000313" key="3">
    <source>
        <dbReference type="Proteomes" id="UP000297549"/>
    </source>
</evidence>
<sequence length="518" mass="56899">MLLRMPVTLRWFFLLLLLLLAEAGAGLQAQTGAAPAAPPAAPAPAAAKSAAPGQAEVVLGRTAFPVNDYFTISFRLRGAALERYSPFPDIEGFKKSSKSSTTTTRIVGGQTSTELTITQRYAAYAEGEFELKPFTMTVNGLTIRSAGGKLQVLPQQATPPPAPGGAAVQGLGLLDKLFGKPKPQEFVEPQDNAFLALVPDKTSVFVGEGVHVGLYFYLTPADQGLLSFYNFGGQLPEILQLMRQRTAWEEPFNEQEIVPETVVTGGKTYLRYRLYEAEYYPLNTQPLTFPEIPLQMVKYRVAKKPEAGLDNRMEGFKTYRTTARTISVKPLPPHPLRDQVPVGDYHLREAINRTSFRTGQAFTYSFIVEGEGNLAALAAPVPQPVAGVEVYGPDTETGITRQAGRVGGTKRFQYRLIARRPGVLALDSLLSLVFFNPSTARYDTLRPEVRPAVKGPASTTLAFTAHPDDPYYQDMLESADNRVQRRDAYAEVLRYANYILLALGALALFGWWRGGRRA</sequence>
<dbReference type="EMBL" id="SRLC01000002">
    <property type="protein sequence ID" value="TGE22036.1"/>
    <property type="molecule type" value="Genomic_DNA"/>
</dbReference>
<keyword evidence="3" id="KW-1185">Reference proteome</keyword>
<keyword evidence="1" id="KW-0812">Transmembrane</keyword>
<dbReference type="Proteomes" id="UP000297549">
    <property type="component" value="Unassembled WGS sequence"/>
</dbReference>
<reference evidence="2 3" key="1">
    <citation type="submission" date="2019-04" db="EMBL/GenBank/DDBJ databases">
        <authorList>
            <person name="Feng G."/>
            <person name="Zhang J."/>
            <person name="Zhu H."/>
        </authorList>
    </citation>
    <scope>NUCLEOTIDE SEQUENCE [LARGE SCALE GENOMIC DNA]</scope>
    <source>
        <strain evidence="2 3">JCM 31653</strain>
    </source>
</reference>
<comment type="caution">
    <text evidence="2">The sequence shown here is derived from an EMBL/GenBank/DDBJ whole genome shotgun (WGS) entry which is preliminary data.</text>
</comment>
<gene>
    <name evidence="2" type="ORF">E5K00_17435</name>
</gene>
<dbReference type="PANTHER" id="PTHR40940">
    <property type="entry name" value="PROTEIN BATD-RELATED"/>
    <property type="match status" value="1"/>
</dbReference>